<dbReference type="Proteomes" id="UP000236291">
    <property type="component" value="Unassembled WGS sequence"/>
</dbReference>
<protein>
    <submittedName>
        <fullName evidence="1">Uncharacterized protein</fullName>
    </submittedName>
</protein>
<reference evidence="1 2" key="2">
    <citation type="journal article" date="2017" name="Front. Plant Sci.">
        <title>Gene Classification and Mining of Molecular Markers Useful in Red Clover (Trifolium pratense) Breeding.</title>
        <authorList>
            <person name="Istvanek J."/>
            <person name="Dluhosova J."/>
            <person name="Dluhos P."/>
            <person name="Patkova L."/>
            <person name="Nedelnik J."/>
            <person name="Repkova J."/>
        </authorList>
    </citation>
    <scope>NUCLEOTIDE SEQUENCE [LARGE SCALE GENOMIC DNA]</scope>
    <source>
        <strain evidence="2">cv. Tatra</strain>
        <tissue evidence="1">Young leaves</tissue>
    </source>
</reference>
<proteinExistence type="predicted"/>
<sequence>MIILKETATPSFLVLPQKLTEQRKSPSSTLAFMSQSPPRLSHATSAHFSLNGHDVATQSGGLTRAFSAPPSLLFSNIPLLKSFSDSRCHGVTNYVTRSSLGSLYSSSVTNYEVWVMDMPFAQCFGKGGSSGKEVLHCYLSLSA</sequence>
<organism evidence="1 2">
    <name type="scientific">Trifolium pratense</name>
    <name type="common">Red clover</name>
    <dbReference type="NCBI Taxonomy" id="57577"/>
    <lineage>
        <taxon>Eukaryota</taxon>
        <taxon>Viridiplantae</taxon>
        <taxon>Streptophyta</taxon>
        <taxon>Embryophyta</taxon>
        <taxon>Tracheophyta</taxon>
        <taxon>Spermatophyta</taxon>
        <taxon>Magnoliopsida</taxon>
        <taxon>eudicotyledons</taxon>
        <taxon>Gunneridae</taxon>
        <taxon>Pentapetalae</taxon>
        <taxon>rosids</taxon>
        <taxon>fabids</taxon>
        <taxon>Fabales</taxon>
        <taxon>Fabaceae</taxon>
        <taxon>Papilionoideae</taxon>
        <taxon>50 kb inversion clade</taxon>
        <taxon>NPAAA clade</taxon>
        <taxon>Hologalegina</taxon>
        <taxon>IRL clade</taxon>
        <taxon>Trifolieae</taxon>
        <taxon>Trifolium</taxon>
    </lineage>
</organism>
<gene>
    <name evidence="1" type="ORF">L195_g046434</name>
</gene>
<reference evidence="1 2" key="1">
    <citation type="journal article" date="2014" name="Am. J. Bot.">
        <title>Genome assembly and annotation for red clover (Trifolium pratense; Fabaceae).</title>
        <authorList>
            <person name="Istvanek J."/>
            <person name="Jaros M."/>
            <person name="Krenek A."/>
            <person name="Repkova J."/>
        </authorList>
    </citation>
    <scope>NUCLEOTIDE SEQUENCE [LARGE SCALE GENOMIC DNA]</scope>
    <source>
        <strain evidence="2">cv. Tatra</strain>
        <tissue evidence="1">Young leaves</tissue>
    </source>
</reference>
<accession>A0A2K3MHQ5</accession>
<name>A0A2K3MHQ5_TRIPR</name>
<evidence type="ECO:0000313" key="2">
    <source>
        <dbReference type="Proteomes" id="UP000236291"/>
    </source>
</evidence>
<dbReference type="EMBL" id="ASHM01062424">
    <property type="protein sequence ID" value="PNX90311.1"/>
    <property type="molecule type" value="Genomic_DNA"/>
</dbReference>
<evidence type="ECO:0000313" key="1">
    <source>
        <dbReference type="EMBL" id="PNX90311.1"/>
    </source>
</evidence>
<dbReference type="AlphaFoldDB" id="A0A2K3MHQ5"/>
<comment type="caution">
    <text evidence="1">The sequence shown here is derived from an EMBL/GenBank/DDBJ whole genome shotgun (WGS) entry which is preliminary data.</text>
</comment>